<reference evidence="2" key="1">
    <citation type="submission" date="2013-04" db="EMBL/GenBank/DDBJ databases">
        <authorList>
            <person name="Qu J."/>
            <person name="Murali S.C."/>
            <person name="Bandaranaike D."/>
            <person name="Bellair M."/>
            <person name="Blankenburg K."/>
            <person name="Chao H."/>
            <person name="Dinh H."/>
            <person name="Doddapaneni H."/>
            <person name="Downs B."/>
            <person name="Dugan-Rocha S."/>
            <person name="Elkadiri S."/>
            <person name="Gnanaolivu R.D."/>
            <person name="Hernandez B."/>
            <person name="Javaid M."/>
            <person name="Jayaseelan J.C."/>
            <person name="Lee S."/>
            <person name="Li M."/>
            <person name="Ming W."/>
            <person name="Munidasa M."/>
            <person name="Muniz J."/>
            <person name="Nguyen L."/>
            <person name="Ongeri F."/>
            <person name="Osuji N."/>
            <person name="Pu L.-L."/>
            <person name="Puazo M."/>
            <person name="Qu C."/>
            <person name="Quiroz J."/>
            <person name="Raj R."/>
            <person name="Weissenberger G."/>
            <person name="Xin Y."/>
            <person name="Zou X."/>
            <person name="Han Y."/>
            <person name="Richards S."/>
            <person name="Worley K."/>
            <person name="Muzny D."/>
            <person name="Gibbs R."/>
        </authorList>
    </citation>
    <scope>NUCLEOTIDE SEQUENCE</scope>
    <source>
        <strain evidence="2">Sampled in the wild</strain>
    </source>
</reference>
<evidence type="ECO:0000256" key="1">
    <source>
        <dbReference type="SAM" id="MobiDB-lite"/>
    </source>
</evidence>
<feature type="compositionally biased region" description="Basic and acidic residues" evidence="1">
    <location>
        <begin position="24"/>
        <end position="37"/>
    </location>
</feature>
<organism evidence="2 3">
    <name type="scientific">Ladona fulva</name>
    <name type="common">Scarce chaser dragonfly</name>
    <name type="synonym">Libellula fulva</name>
    <dbReference type="NCBI Taxonomy" id="123851"/>
    <lineage>
        <taxon>Eukaryota</taxon>
        <taxon>Metazoa</taxon>
        <taxon>Ecdysozoa</taxon>
        <taxon>Arthropoda</taxon>
        <taxon>Hexapoda</taxon>
        <taxon>Insecta</taxon>
        <taxon>Pterygota</taxon>
        <taxon>Palaeoptera</taxon>
        <taxon>Odonata</taxon>
        <taxon>Epiprocta</taxon>
        <taxon>Anisoptera</taxon>
        <taxon>Libelluloidea</taxon>
        <taxon>Libellulidae</taxon>
        <taxon>Ladona</taxon>
    </lineage>
</organism>
<keyword evidence="3" id="KW-1185">Reference proteome</keyword>
<dbReference type="EMBL" id="KZ308731">
    <property type="protein sequence ID" value="KAG8233576.1"/>
    <property type="molecule type" value="Genomic_DNA"/>
</dbReference>
<dbReference type="InterPro" id="IPR029058">
    <property type="entry name" value="AB_hydrolase_fold"/>
</dbReference>
<dbReference type="AlphaFoldDB" id="A0A8K0KGH9"/>
<protein>
    <recommendedName>
        <fullName evidence="4">Carboxylesterase type B domain-containing protein</fullName>
    </recommendedName>
</protein>
<name>A0A8K0KGH9_LADFU</name>
<evidence type="ECO:0000313" key="3">
    <source>
        <dbReference type="Proteomes" id="UP000792457"/>
    </source>
</evidence>
<sequence length="109" mass="12545">MQRMGTVHGEDLPYIFGAPNPNEHQPKADGSDRGSRERNRFKNIVWEEYDSVHQKYLEIVILEIDAGTTKNDETNLKYALVLKSSFPLGNFAEHLISAILRSKYFLLHI</sequence>
<accession>A0A8K0KGH9</accession>
<reference evidence="2" key="2">
    <citation type="submission" date="2017-10" db="EMBL/GenBank/DDBJ databases">
        <title>Ladona fulva Genome sequencing and assembly.</title>
        <authorList>
            <person name="Murali S."/>
            <person name="Richards S."/>
            <person name="Bandaranaike D."/>
            <person name="Bellair M."/>
            <person name="Blankenburg K."/>
            <person name="Chao H."/>
            <person name="Dinh H."/>
            <person name="Doddapaneni H."/>
            <person name="Dugan-Rocha S."/>
            <person name="Elkadiri S."/>
            <person name="Gnanaolivu R."/>
            <person name="Hernandez B."/>
            <person name="Skinner E."/>
            <person name="Javaid M."/>
            <person name="Lee S."/>
            <person name="Li M."/>
            <person name="Ming W."/>
            <person name="Munidasa M."/>
            <person name="Muniz J."/>
            <person name="Nguyen L."/>
            <person name="Hughes D."/>
            <person name="Osuji N."/>
            <person name="Pu L.-L."/>
            <person name="Puazo M."/>
            <person name="Qu C."/>
            <person name="Quiroz J."/>
            <person name="Raj R."/>
            <person name="Weissenberger G."/>
            <person name="Xin Y."/>
            <person name="Zou X."/>
            <person name="Han Y."/>
            <person name="Worley K."/>
            <person name="Muzny D."/>
            <person name="Gibbs R."/>
        </authorList>
    </citation>
    <scope>NUCLEOTIDE SEQUENCE</scope>
    <source>
        <strain evidence="2">Sampled in the wild</strain>
    </source>
</reference>
<comment type="caution">
    <text evidence="2">The sequence shown here is derived from an EMBL/GenBank/DDBJ whole genome shotgun (WGS) entry which is preliminary data.</text>
</comment>
<proteinExistence type="predicted"/>
<gene>
    <name evidence="2" type="ORF">J437_LFUL000987</name>
</gene>
<evidence type="ECO:0000313" key="2">
    <source>
        <dbReference type="EMBL" id="KAG8233576.1"/>
    </source>
</evidence>
<evidence type="ECO:0008006" key="4">
    <source>
        <dbReference type="Google" id="ProtNLM"/>
    </source>
</evidence>
<dbReference type="Gene3D" id="3.40.50.1820">
    <property type="entry name" value="alpha/beta hydrolase"/>
    <property type="match status" value="1"/>
</dbReference>
<feature type="region of interest" description="Disordered" evidence="1">
    <location>
        <begin position="1"/>
        <end position="37"/>
    </location>
</feature>
<dbReference type="Proteomes" id="UP000792457">
    <property type="component" value="Unassembled WGS sequence"/>
</dbReference>
<dbReference type="OrthoDB" id="3200163at2759"/>